<dbReference type="PRINTS" id="PR00722">
    <property type="entry name" value="CHYMOTRYPSIN"/>
</dbReference>
<dbReference type="PANTHER" id="PTHR24276">
    <property type="entry name" value="POLYSERASE-RELATED"/>
    <property type="match status" value="1"/>
</dbReference>
<keyword evidence="4 12" id="KW-0645">Protease</keyword>
<evidence type="ECO:0000313" key="15">
    <source>
        <dbReference type="EMBL" id="ALC41573.1"/>
    </source>
</evidence>
<dbReference type="SMR" id="A0A0M3QV11"/>
<accession>A0A0M3QV11</accession>
<organism evidence="15 16">
    <name type="scientific">Drosophila busckii</name>
    <name type="common">Fruit fly</name>
    <dbReference type="NCBI Taxonomy" id="30019"/>
    <lineage>
        <taxon>Eukaryota</taxon>
        <taxon>Metazoa</taxon>
        <taxon>Ecdysozoa</taxon>
        <taxon>Arthropoda</taxon>
        <taxon>Hexapoda</taxon>
        <taxon>Insecta</taxon>
        <taxon>Pterygota</taxon>
        <taxon>Neoptera</taxon>
        <taxon>Endopterygota</taxon>
        <taxon>Diptera</taxon>
        <taxon>Brachycera</taxon>
        <taxon>Muscomorpha</taxon>
        <taxon>Ephydroidea</taxon>
        <taxon>Drosophilidae</taxon>
        <taxon>Drosophila</taxon>
    </lineage>
</organism>
<dbReference type="GO" id="GO:0004252">
    <property type="term" value="F:serine-type endopeptidase activity"/>
    <property type="evidence" value="ECO:0007669"/>
    <property type="project" value="UniProtKB-EC"/>
</dbReference>
<dbReference type="Gene3D" id="2.40.10.10">
    <property type="entry name" value="Trypsin-like serine proteases"/>
    <property type="match status" value="1"/>
</dbReference>
<feature type="chain" id="PRO_5005788024" description="trypsin" evidence="13">
    <location>
        <begin position="17"/>
        <end position="241"/>
    </location>
</feature>
<evidence type="ECO:0000256" key="8">
    <source>
        <dbReference type="ARBA" id="ARBA00023145"/>
    </source>
</evidence>
<dbReference type="Pfam" id="PF00089">
    <property type="entry name" value="Trypsin"/>
    <property type="match status" value="1"/>
</dbReference>
<evidence type="ECO:0000256" key="11">
    <source>
        <dbReference type="ARBA" id="ARBA00038868"/>
    </source>
</evidence>
<dbReference type="STRING" id="30019.A0A0M3QV11"/>
<comment type="similarity">
    <text evidence="2">Belongs to the peptidase S1 family.</text>
</comment>
<dbReference type="PROSITE" id="PS00134">
    <property type="entry name" value="TRYPSIN_HIS"/>
    <property type="match status" value="1"/>
</dbReference>
<evidence type="ECO:0000259" key="14">
    <source>
        <dbReference type="PROSITE" id="PS50240"/>
    </source>
</evidence>
<dbReference type="SUPFAM" id="SSF50494">
    <property type="entry name" value="Trypsin-like serine proteases"/>
    <property type="match status" value="1"/>
</dbReference>
<gene>
    <name evidence="15" type="ORF">Dbus_chr2Rg1152</name>
</gene>
<proteinExistence type="inferred from homology"/>
<sequence>MSLLLLFLSAQYGIECAKFIKQNRIVGGAAANIEDFPWQVAIYTSNKYYCGGSIYSATVIITAAHCIETMYLDTLTVRAGSSYVDYGGVTRRVANGIYHRGFGEHNKYDIALLRLESRLPLGKGIQTIRLTKYTPAAGTRVTVSGWGLTHNKGSAAKRLLSVTMSIIDRSVCASSRYGYGSNIQDTMMCAVEPNKDACRGDSGGPLVANNELVGVVSWGFDCAHPRYPGVFADVAKLRDWI</sequence>
<dbReference type="PROSITE" id="PS00135">
    <property type="entry name" value="TRYPSIN_SER"/>
    <property type="match status" value="1"/>
</dbReference>
<evidence type="ECO:0000256" key="4">
    <source>
        <dbReference type="ARBA" id="ARBA00022670"/>
    </source>
</evidence>
<dbReference type="PROSITE" id="PS50240">
    <property type="entry name" value="TRYPSIN_DOM"/>
    <property type="match status" value="1"/>
</dbReference>
<evidence type="ECO:0000256" key="1">
    <source>
        <dbReference type="ARBA" id="ARBA00004239"/>
    </source>
</evidence>
<dbReference type="InterPro" id="IPR033116">
    <property type="entry name" value="TRYPSIN_SER"/>
</dbReference>
<dbReference type="Proteomes" id="UP000494163">
    <property type="component" value="Chromosome 2R"/>
</dbReference>
<dbReference type="AlphaFoldDB" id="A0A0M3QV11"/>
<evidence type="ECO:0000256" key="6">
    <source>
        <dbReference type="ARBA" id="ARBA00022801"/>
    </source>
</evidence>
<comment type="subcellular location">
    <subcellularLocation>
        <location evidence="1">Secreted</location>
        <location evidence="1">Extracellular space</location>
    </subcellularLocation>
</comment>
<keyword evidence="5 13" id="KW-0732">Signal</keyword>
<dbReference type="InterPro" id="IPR018114">
    <property type="entry name" value="TRYPSIN_HIS"/>
</dbReference>
<keyword evidence="7 12" id="KW-0720">Serine protease</keyword>
<dbReference type="SMART" id="SM00020">
    <property type="entry name" value="Tryp_SPc"/>
    <property type="match status" value="1"/>
</dbReference>
<dbReference type="InterPro" id="IPR001254">
    <property type="entry name" value="Trypsin_dom"/>
</dbReference>
<reference evidence="15 16" key="1">
    <citation type="submission" date="2015-08" db="EMBL/GenBank/DDBJ databases">
        <title>Ancestral chromatin configuration constrains chromatin evolution on differentiating sex chromosomes in Drosophila.</title>
        <authorList>
            <person name="Zhou Q."/>
            <person name="Bachtrog D."/>
        </authorList>
    </citation>
    <scope>NUCLEOTIDE SEQUENCE [LARGE SCALE GENOMIC DNA]</scope>
    <source>
        <tissue evidence="15">Whole larvae</tissue>
    </source>
</reference>
<dbReference type="FunFam" id="2.40.10.10:FF:000077">
    <property type="entry name" value="Predicted protein"/>
    <property type="match status" value="1"/>
</dbReference>
<dbReference type="OrthoDB" id="10059102at2759"/>
<evidence type="ECO:0000313" key="16">
    <source>
        <dbReference type="Proteomes" id="UP000494163"/>
    </source>
</evidence>
<keyword evidence="16" id="KW-1185">Reference proteome</keyword>
<evidence type="ECO:0000256" key="12">
    <source>
        <dbReference type="RuleBase" id="RU363034"/>
    </source>
</evidence>
<evidence type="ECO:0000256" key="5">
    <source>
        <dbReference type="ARBA" id="ARBA00022729"/>
    </source>
</evidence>
<dbReference type="InterPro" id="IPR001314">
    <property type="entry name" value="Peptidase_S1A"/>
</dbReference>
<evidence type="ECO:0000256" key="13">
    <source>
        <dbReference type="SAM" id="SignalP"/>
    </source>
</evidence>
<keyword evidence="6 12" id="KW-0378">Hydrolase</keyword>
<dbReference type="GO" id="GO:0005576">
    <property type="term" value="C:extracellular region"/>
    <property type="evidence" value="ECO:0007669"/>
    <property type="project" value="UniProtKB-SubCell"/>
</dbReference>
<feature type="domain" description="Peptidase S1" evidence="14">
    <location>
        <begin position="25"/>
        <end position="241"/>
    </location>
</feature>
<evidence type="ECO:0000256" key="2">
    <source>
        <dbReference type="ARBA" id="ARBA00007664"/>
    </source>
</evidence>
<dbReference type="CDD" id="cd00190">
    <property type="entry name" value="Tryp_SPc"/>
    <property type="match status" value="1"/>
</dbReference>
<protein>
    <recommendedName>
        <fullName evidence="11">trypsin</fullName>
        <ecNumber evidence="11">3.4.21.4</ecNumber>
    </recommendedName>
</protein>
<dbReference type="PANTHER" id="PTHR24276:SF91">
    <property type="entry name" value="AT26814P-RELATED"/>
    <property type="match status" value="1"/>
</dbReference>
<name>A0A0M3QV11_DROBS</name>
<comment type="catalytic activity">
    <reaction evidence="10">
        <text>Preferential cleavage: Arg-|-Xaa, Lys-|-Xaa.</text>
        <dbReference type="EC" id="3.4.21.4"/>
    </reaction>
</comment>
<dbReference type="EC" id="3.4.21.4" evidence="11"/>
<dbReference type="GO" id="GO:0006508">
    <property type="term" value="P:proteolysis"/>
    <property type="evidence" value="ECO:0007669"/>
    <property type="project" value="UniProtKB-KW"/>
</dbReference>
<keyword evidence="9" id="KW-1015">Disulfide bond</keyword>
<feature type="signal peptide" evidence="13">
    <location>
        <begin position="1"/>
        <end position="16"/>
    </location>
</feature>
<feature type="non-terminal residue" evidence="15">
    <location>
        <position position="241"/>
    </location>
</feature>
<evidence type="ECO:0000256" key="10">
    <source>
        <dbReference type="ARBA" id="ARBA00036320"/>
    </source>
</evidence>
<dbReference type="EMBL" id="CP012524">
    <property type="protein sequence ID" value="ALC41573.1"/>
    <property type="molecule type" value="Genomic_DNA"/>
</dbReference>
<evidence type="ECO:0000256" key="9">
    <source>
        <dbReference type="ARBA" id="ARBA00023157"/>
    </source>
</evidence>
<dbReference type="InterPro" id="IPR050430">
    <property type="entry name" value="Peptidase_S1"/>
</dbReference>
<dbReference type="InterPro" id="IPR009003">
    <property type="entry name" value="Peptidase_S1_PA"/>
</dbReference>
<keyword evidence="3" id="KW-0964">Secreted</keyword>
<evidence type="ECO:0000256" key="7">
    <source>
        <dbReference type="ARBA" id="ARBA00022825"/>
    </source>
</evidence>
<evidence type="ECO:0000256" key="3">
    <source>
        <dbReference type="ARBA" id="ARBA00022525"/>
    </source>
</evidence>
<dbReference type="InterPro" id="IPR043504">
    <property type="entry name" value="Peptidase_S1_PA_chymotrypsin"/>
</dbReference>
<keyword evidence="8" id="KW-0865">Zymogen</keyword>